<comment type="caution">
    <text evidence="9">The sequence shown here is derived from an EMBL/GenBank/DDBJ whole genome shotgun (WGS) entry which is preliminary data.</text>
</comment>
<dbReference type="AlphaFoldDB" id="A0A9P8C9P1"/>
<evidence type="ECO:0000313" key="10">
    <source>
        <dbReference type="Proteomes" id="UP000824998"/>
    </source>
</evidence>
<organism evidence="9 10">
    <name type="scientific">Amylocarpus encephaloides</name>
    <dbReference type="NCBI Taxonomy" id="45428"/>
    <lineage>
        <taxon>Eukaryota</taxon>
        <taxon>Fungi</taxon>
        <taxon>Dikarya</taxon>
        <taxon>Ascomycota</taxon>
        <taxon>Pezizomycotina</taxon>
        <taxon>Leotiomycetes</taxon>
        <taxon>Helotiales</taxon>
        <taxon>Helotiales incertae sedis</taxon>
        <taxon>Amylocarpus</taxon>
    </lineage>
</organism>
<evidence type="ECO:0000256" key="4">
    <source>
        <dbReference type="ARBA" id="ARBA00023125"/>
    </source>
</evidence>
<dbReference type="OrthoDB" id="3598904at2759"/>
<dbReference type="PROSITE" id="PS00463">
    <property type="entry name" value="ZN2_CY6_FUNGAL_1"/>
    <property type="match status" value="1"/>
</dbReference>
<reference evidence="9" key="1">
    <citation type="journal article" date="2021" name="IMA Fungus">
        <title>Genomic characterization of three marine fungi, including Emericellopsis atlantica sp. nov. with signatures of a generalist lifestyle and marine biomass degradation.</title>
        <authorList>
            <person name="Hagestad O.C."/>
            <person name="Hou L."/>
            <person name="Andersen J.H."/>
            <person name="Hansen E.H."/>
            <person name="Altermark B."/>
            <person name="Li C."/>
            <person name="Kuhnert E."/>
            <person name="Cox R.J."/>
            <person name="Crous P.W."/>
            <person name="Spatafora J.W."/>
            <person name="Lail K."/>
            <person name="Amirebrahimi M."/>
            <person name="Lipzen A."/>
            <person name="Pangilinan J."/>
            <person name="Andreopoulos W."/>
            <person name="Hayes R.D."/>
            <person name="Ng V."/>
            <person name="Grigoriev I.V."/>
            <person name="Jackson S.A."/>
            <person name="Sutton T.D.S."/>
            <person name="Dobson A.D.W."/>
            <person name="Rama T."/>
        </authorList>
    </citation>
    <scope>NUCLEOTIDE SEQUENCE</scope>
    <source>
        <strain evidence="9">TRa018bII</strain>
    </source>
</reference>
<feature type="region of interest" description="Disordered" evidence="7">
    <location>
        <begin position="1"/>
        <end position="23"/>
    </location>
</feature>
<feature type="compositionally biased region" description="Low complexity" evidence="7">
    <location>
        <begin position="72"/>
        <end position="92"/>
    </location>
</feature>
<evidence type="ECO:0000313" key="9">
    <source>
        <dbReference type="EMBL" id="KAG9237331.1"/>
    </source>
</evidence>
<keyword evidence="4" id="KW-0238">DNA-binding</keyword>
<dbReference type="Gene3D" id="4.10.240.10">
    <property type="entry name" value="Zn(2)-C6 fungal-type DNA-binding domain"/>
    <property type="match status" value="1"/>
</dbReference>
<dbReference type="PANTHER" id="PTHR36206:SF4">
    <property type="entry name" value="HYPOTHETICAL CONSERVED PROTEIN (EUROFUNG)-RELATED"/>
    <property type="match status" value="1"/>
</dbReference>
<dbReference type="GO" id="GO:0003677">
    <property type="term" value="F:DNA binding"/>
    <property type="evidence" value="ECO:0007669"/>
    <property type="project" value="UniProtKB-KW"/>
</dbReference>
<keyword evidence="2" id="KW-0862">Zinc</keyword>
<dbReference type="GO" id="GO:0008270">
    <property type="term" value="F:zinc ion binding"/>
    <property type="evidence" value="ECO:0007669"/>
    <property type="project" value="InterPro"/>
</dbReference>
<feature type="compositionally biased region" description="Basic and acidic residues" evidence="7">
    <location>
        <begin position="1"/>
        <end position="13"/>
    </location>
</feature>
<dbReference type="InterPro" id="IPR052360">
    <property type="entry name" value="Transcr_Regulatory_Proteins"/>
</dbReference>
<dbReference type="PANTHER" id="PTHR36206">
    <property type="entry name" value="ASPERCRYPTIN BIOSYNTHESIS CLUSTER-SPECIFIC TRANSCRIPTION REGULATOR ATNN-RELATED"/>
    <property type="match status" value="1"/>
</dbReference>
<dbReference type="CDD" id="cd00067">
    <property type="entry name" value="GAL4"/>
    <property type="match status" value="1"/>
</dbReference>
<evidence type="ECO:0000256" key="7">
    <source>
        <dbReference type="SAM" id="MobiDB-lite"/>
    </source>
</evidence>
<accession>A0A9P8C9P1</accession>
<feature type="region of interest" description="Disordered" evidence="7">
    <location>
        <begin position="58"/>
        <end position="130"/>
    </location>
</feature>
<dbReference type="Pfam" id="PF00172">
    <property type="entry name" value="Zn_clus"/>
    <property type="match status" value="1"/>
</dbReference>
<feature type="compositionally biased region" description="Basic residues" evidence="7">
    <location>
        <begin position="14"/>
        <end position="23"/>
    </location>
</feature>
<feature type="compositionally biased region" description="Polar residues" evidence="7">
    <location>
        <begin position="101"/>
        <end position="113"/>
    </location>
</feature>
<keyword evidence="1" id="KW-0479">Metal-binding</keyword>
<dbReference type="InterPro" id="IPR001138">
    <property type="entry name" value="Zn2Cys6_DnaBD"/>
</dbReference>
<dbReference type="PROSITE" id="PS50048">
    <property type="entry name" value="ZN2_CY6_FUNGAL_2"/>
    <property type="match status" value="1"/>
</dbReference>
<evidence type="ECO:0000256" key="6">
    <source>
        <dbReference type="ARBA" id="ARBA00023242"/>
    </source>
</evidence>
<protein>
    <recommendedName>
        <fullName evidence="8">Zn(2)-C6 fungal-type domain-containing protein</fullName>
    </recommendedName>
</protein>
<proteinExistence type="predicted"/>
<dbReference type="GO" id="GO:0000981">
    <property type="term" value="F:DNA-binding transcription factor activity, RNA polymerase II-specific"/>
    <property type="evidence" value="ECO:0007669"/>
    <property type="project" value="InterPro"/>
</dbReference>
<sequence length="379" mass="41419">MGDRTESATEVKVRKTRASKPKVKTGCQTCKIRRVKCDETKPACLRCVKFGHQCDGYVNKTPSKPVQGSLTSGSRVLVPRSSRGPSPGSSDVGAMGHRYGRSSNDGYSGSSPKLSPYIPGRGGGESTTSSPRVQAIEIAQRPSVPQLYPAPSPRHSPHSIPDQYDHHAVRYQSGPRQVSHIECQNPGAFENFCTATVPPTSKHYSVSQKEWMDVVGQACDDSEDISKAVAVLGGIAQDTRGRNGWSGVGTLSHFKDWRDTDGCLKASKGWRDRSVGTGRGNSMIVCQSGEDENSLPSWRVQEEEETGALGRDVVVGLRCLREWAYKQQSSSNHRCGVTGDLAKSLETRTMLYALQVSCDLQERDRIRREDEGSGEEMEL</sequence>
<dbReference type="SMART" id="SM00066">
    <property type="entry name" value="GAL4"/>
    <property type="match status" value="1"/>
</dbReference>
<feature type="domain" description="Zn(2)-C6 fungal-type" evidence="8">
    <location>
        <begin position="26"/>
        <end position="54"/>
    </location>
</feature>
<feature type="compositionally biased region" description="Polar residues" evidence="7">
    <location>
        <begin position="60"/>
        <end position="71"/>
    </location>
</feature>
<evidence type="ECO:0000259" key="8">
    <source>
        <dbReference type="PROSITE" id="PS50048"/>
    </source>
</evidence>
<keyword evidence="10" id="KW-1185">Reference proteome</keyword>
<dbReference type="SUPFAM" id="SSF57701">
    <property type="entry name" value="Zn2/Cys6 DNA-binding domain"/>
    <property type="match status" value="1"/>
</dbReference>
<keyword evidence="6" id="KW-0539">Nucleus</keyword>
<keyword evidence="3" id="KW-0805">Transcription regulation</keyword>
<dbReference type="Proteomes" id="UP000824998">
    <property type="component" value="Unassembled WGS sequence"/>
</dbReference>
<name>A0A9P8C9P1_9HELO</name>
<evidence type="ECO:0000256" key="2">
    <source>
        <dbReference type="ARBA" id="ARBA00022833"/>
    </source>
</evidence>
<dbReference type="InterPro" id="IPR036864">
    <property type="entry name" value="Zn2-C6_fun-type_DNA-bd_sf"/>
</dbReference>
<evidence type="ECO:0000256" key="3">
    <source>
        <dbReference type="ARBA" id="ARBA00023015"/>
    </source>
</evidence>
<evidence type="ECO:0000256" key="5">
    <source>
        <dbReference type="ARBA" id="ARBA00023163"/>
    </source>
</evidence>
<dbReference type="EMBL" id="MU251388">
    <property type="protein sequence ID" value="KAG9237331.1"/>
    <property type="molecule type" value="Genomic_DNA"/>
</dbReference>
<keyword evidence="5" id="KW-0804">Transcription</keyword>
<gene>
    <name evidence="9" type="ORF">BJ875DRAFT_438493</name>
</gene>
<evidence type="ECO:0000256" key="1">
    <source>
        <dbReference type="ARBA" id="ARBA00022723"/>
    </source>
</evidence>